<dbReference type="AlphaFoldDB" id="A0A0D7BHF9"/>
<name>A0A0D7BHF9_9AGAR</name>
<sequence>MELVYLSSLPKQQPIFSIFYLSYHYQDYSVDRYRAQPLLTDLVETHICTHLKHRYLSPTMPSYGHFANAQMRYWEVGQTYSPGQVCAMPVTYPNGQQVLMTYQCLQPHVASSGNNVANPALWRLCSR</sequence>
<accession>A0A0D7BHF9</accession>
<evidence type="ECO:0000313" key="2">
    <source>
        <dbReference type="Proteomes" id="UP000054007"/>
    </source>
</evidence>
<dbReference type="Proteomes" id="UP000054007">
    <property type="component" value="Unassembled WGS sequence"/>
</dbReference>
<evidence type="ECO:0000313" key="1">
    <source>
        <dbReference type="EMBL" id="KIY69897.1"/>
    </source>
</evidence>
<organism evidence="1 2">
    <name type="scientific">Cylindrobasidium torrendii FP15055 ss-10</name>
    <dbReference type="NCBI Taxonomy" id="1314674"/>
    <lineage>
        <taxon>Eukaryota</taxon>
        <taxon>Fungi</taxon>
        <taxon>Dikarya</taxon>
        <taxon>Basidiomycota</taxon>
        <taxon>Agaricomycotina</taxon>
        <taxon>Agaricomycetes</taxon>
        <taxon>Agaricomycetidae</taxon>
        <taxon>Agaricales</taxon>
        <taxon>Marasmiineae</taxon>
        <taxon>Physalacriaceae</taxon>
        <taxon>Cylindrobasidium</taxon>
    </lineage>
</organism>
<proteinExistence type="predicted"/>
<keyword evidence="2" id="KW-1185">Reference proteome</keyword>
<gene>
    <name evidence="1" type="ORF">CYLTODRAFT_420220</name>
</gene>
<protein>
    <submittedName>
        <fullName evidence="1">Uncharacterized protein</fullName>
    </submittedName>
</protein>
<dbReference type="OrthoDB" id="2936057at2759"/>
<reference evidence="1 2" key="1">
    <citation type="journal article" date="2015" name="Fungal Genet. Biol.">
        <title>Evolution of novel wood decay mechanisms in Agaricales revealed by the genome sequences of Fistulina hepatica and Cylindrobasidium torrendii.</title>
        <authorList>
            <person name="Floudas D."/>
            <person name="Held B.W."/>
            <person name="Riley R."/>
            <person name="Nagy L.G."/>
            <person name="Koehler G."/>
            <person name="Ransdell A.S."/>
            <person name="Younus H."/>
            <person name="Chow J."/>
            <person name="Chiniquy J."/>
            <person name="Lipzen A."/>
            <person name="Tritt A."/>
            <person name="Sun H."/>
            <person name="Haridas S."/>
            <person name="LaButti K."/>
            <person name="Ohm R.A."/>
            <person name="Kues U."/>
            <person name="Blanchette R.A."/>
            <person name="Grigoriev I.V."/>
            <person name="Minto R.E."/>
            <person name="Hibbett D.S."/>
        </authorList>
    </citation>
    <scope>NUCLEOTIDE SEQUENCE [LARGE SCALE GENOMIC DNA]</scope>
    <source>
        <strain evidence="1 2">FP15055 ss-10</strain>
    </source>
</reference>
<dbReference type="Gene3D" id="2.10.10.20">
    <property type="entry name" value="Carbohydrate-binding module superfamily 5/12"/>
    <property type="match status" value="1"/>
</dbReference>
<dbReference type="EMBL" id="KN880476">
    <property type="protein sequence ID" value="KIY69897.1"/>
    <property type="molecule type" value="Genomic_DNA"/>
</dbReference>